<dbReference type="Pfam" id="PF00069">
    <property type="entry name" value="Pkinase"/>
    <property type="match status" value="1"/>
</dbReference>
<feature type="compositionally biased region" description="Low complexity" evidence="8">
    <location>
        <begin position="1292"/>
        <end position="1312"/>
    </location>
</feature>
<dbReference type="VEuPathDB" id="ToxoDB:LOC113147533"/>
<keyword evidence="4" id="KW-0520">NAD</keyword>
<evidence type="ECO:0000256" key="1">
    <source>
        <dbReference type="ARBA" id="ARBA00012612"/>
    </source>
</evidence>
<dbReference type="InterPro" id="IPR008271">
    <property type="entry name" value="Ser/Thr_kinase_AS"/>
</dbReference>
<dbReference type="InterPro" id="IPR000719">
    <property type="entry name" value="Prot_kinase_dom"/>
</dbReference>
<evidence type="ECO:0000256" key="5">
    <source>
        <dbReference type="ARBA" id="ARBA00047388"/>
    </source>
</evidence>
<dbReference type="SUPFAM" id="SSF56112">
    <property type="entry name" value="Protein kinase-like (PK-like)"/>
    <property type="match status" value="1"/>
</dbReference>
<feature type="region of interest" description="Disordered" evidence="8">
    <location>
        <begin position="1466"/>
        <end position="1549"/>
    </location>
</feature>
<dbReference type="Gene3D" id="1.10.510.10">
    <property type="entry name" value="Transferase(Phosphotransferase) domain 1"/>
    <property type="match status" value="1"/>
</dbReference>
<comment type="catalytic activity">
    <reaction evidence="6">
        <text>[protein]-dithiol + NADP(+) = [protein]-disulfide + NADPH + H(+)</text>
        <dbReference type="Rhea" id="RHEA:18753"/>
        <dbReference type="Rhea" id="RHEA-COMP:10593"/>
        <dbReference type="Rhea" id="RHEA-COMP:10594"/>
        <dbReference type="ChEBI" id="CHEBI:15378"/>
        <dbReference type="ChEBI" id="CHEBI:29950"/>
        <dbReference type="ChEBI" id="CHEBI:50058"/>
        <dbReference type="ChEBI" id="CHEBI:57783"/>
        <dbReference type="ChEBI" id="CHEBI:58349"/>
        <dbReference type="EC" id="1.8.1.8"/>
    </reaction>
</comment>
<dbReference type="InterPro" id="IPR011009">
    <property type="entry name" value="Kinase-like_dom_sf"/>
</dbReference>
<comment type="catalytic activity">
    <reaction evidence="5">
        <text>[protein]-dithiol + NAD(+) = [protein]-disulfide + NADH + H(+)</text>
        <dbReference type="Rhea" id="RHEA:18749"/>
        <dbReference type="Rhea" id="RHEA-COMP:10593"/>
        <dbReference type="Rhea" id="RHEA-COMP:10594"/>
        <dbReference type="ChEBI" id="CHEBI:15378"/>
        <dbReference type="ChEBI" id="CHEBI:29950"/>
        <dbReference type="ChEBI" id="CHEBI:50058"/>
        <dbReference type="ChEBI" id="CHEBI:57540"/>
        <dbReference type="ChEBI" id="CHEBI:57945"/>
        <dbReference type="EC" id="1.8.1.8"/>
    </reaction>
</comment>
<feature type="region of interest" description="Disordered" evidence="8">
    <location>
        <begin position="1152"/>
        <end position="1172"/>
    </location>
</feature>
<dbReference type="PANTHER" id="PTHR13871">
    <property type="entry name" value="THIOREDOXIN"/>
    <property type="match status" value="1"/>
</dbReference>
<evidence type="ECO:0000313" key="11">
    <source>
        <dbReference type="Proteomes" id="UP000095192"/>
    </source>
</evidence>
<keyword evidence="10" id="KW-0808">Transferase</keyword>
<protein>
    <recommendedName>
        <fullName evidence="1">protein-disulfide reductase</fullName>
        <ecNumber evidence="1">1.8.1.8</ecNumber>
    </recommendedName>
</protein>
<feature type="compositionally biased region" description="Polar residues" evidence="8">
    <location>
        <begin position="310"/>
        <end position="330"/>
    </location>
</feature>
<feature type="compositionally biased region" description="Low complexity" evidence="8">
    <location>
        <begin position="1345"/>
        <end position="1354"/>
    </location>
</feature>
<dbReference type="InParanoid" id="A0A1D3D1S3"/>
<dbReference type="Proteomes" id="UP000095192">
    <property type="component" value="Unassembled WGS sequence"/>
</dbReference>
<dbReference type="SMART" id="SM00220">
    <property type="entry name" value="S_TKc"/>
    <property type="match status" value="1"/>
</dbReference>
<feature type="region of interest" description="Disordered" evidence="8">
    <location>
        <begin position="1673"/>
        <end position="1717"/>
    </location>
</feature>
<evidence type="ECO:0000256" key="2">
    <source>
        <dbReference type="ARBA" id="ARBA00022737"/>
    </source>
</evidence>
<evidence type="ECO:0000256" key="8">
    <source>
        <dbReference type="SAM" id="MobiDB-lite"/>
    </source>
</evidence>
<keyword evidence="3" id="KW-0560">Oxidoreductase</keyword>
<evidence type="ECO:0000256" key="7">
    <source>
        <dbReference type="SAM" id="Coils"/>
    </source>
</evidence>
<dbReference type="PROSITE" id="PS50011">
    <property type="entry name" value="PROTEIN_KINASE_DOM"/>
    <property type="match status" value="1"/>
</dbReference>
<dbReference type="GO" id="GO:0004672">
    <property type="term" value="F:protein kinase activity"/>
    <property type="evidence" value="ECO:0007669"/>
    <property type="project" value="InterPro"/>
</dbReference>
<feature type="domain" description="Protein kinase" evidence="9">
    <location>
        <begin position="624"/>
        <end position="953"/>
    </location>
</feature>
<name>A0A1D3D1S3_9EIME</name>
<feature type="region of interest" description="Disordered" evidence="8">
    <location>
        <begin position="290"/>
        <end position="341"/>
    </location>
</feature>
<gene>
    <name evidence="10" type="ORF">cyc_02208</name>
</gene>
<feature type="coiled-coil region" evidence="7">
    <location>
        <begin position="1610"/>
        <end position="1672"/>
    </location>
</feature>
<comment type="caution">
    <text evidence="10">The sequence shown here is derived from an EMBL/GenBank/DDBJ whole genome shotgun (WGS) entry which is preliminary data.</text>
</comment>
<dbReference type="VEuPathDB" id="ToxoDB:LOC113147534"/>
<organism evidence="10 11">
    <name type="scientific">Cyclospora cayetanensis</name>
    <dbReference type="NCBI Taxonomy" id="88456"/>
    <lineage>
        <taxon>Eukaryota</taxon>
        <taxon>Sar</taxon>
        <taxon>Alveolata</taxon>
        <taxon>Apicomplexa</taxon>
        <taxon>Conoidasida</taxon>
        <taxon>Coccidia</taxon>
        <taxon>Eucoccidiorida</taxon>
        <taxon>Eimeriorina</taxon>
        <taxon>Eimeriidae</taxon>
        <taxon>Cyclospora</taxon>
    </lineage>
</organism>
<sequence length="1717" mass="189999">MKNTPAAKQPAVKPLAGSKAAKFSRGQFVGETRSAEGYVIDRGGEYLMRAGFEPSTVPIGANVLDPSREYEGLLDGAGDDLVKRAIGGRYEPVGMDQLWGRSVALLFSAGCHPKCASFVPFLIQFYKNVNEEGGGPKVEVIYISLDNDEEAFENSRRTMPWLSLQYSSPLRDRLMKRYRLKVEPVGPPIPAGRVTLGIPRLLVVGPRGEEMHWLPCEHNSPVVLREWDFDASRWLPAKQPYAHAEHCYVCTRGSNEGAEGQLKMDSMNPWAFSWPLTPENAATWALEKQRQQAAAQLKDSEPPKLRSVRQFEQQKTPAKSLGEGTSTTTPEAGISQKLKQQPQTAAAQLEGFGRLPAPQLPQQFLLLRQRGTSMYLHFSIFLLLHLGFEALLASTAAATAETDHQLQQDRQLSANTAVAHIAEHSLKEAHKYAAEGLIATFSGFSSRLYVLRSPLATPHRGAHLRYTDCCSRTYHSPAGAMASGCSYDSNERQVEGSIDVDEHPQHPQQQQSAAAANCSPSIEKAAPVAGCSTALAVCLPDVGAQDISCVELRPQSGAAGLKNPQQPRDAEVDERGLPLYRGPSLLPPCQYRRLYDPDGPIQLRYPPLNGGRYHRAELRPWPREAEKIISQNSSKRKVHRACWLSPLDPSCSFPVAVKFVEDSNVRDGRSIKREIECHLYIYQRLGQLQQLKPYARQGDAWPCAELLGYYLDKKNPGQSVLITRKLSGPDFFDVIRTEHSSAFNPRTAAVYEQHKLHWCYLAMERISQYARLGIRHNDIKPDNIVLDFFTSPDSSERLLDVKLIDLGTASMHSAKDFTGGTSWYESPEQKMLEYHTKKERNLEVARQVAIGLPSDAWGAGLSITEVLMGRRVVDVLRAPGGPGPLEYRGKDEWAVHPKTWVSCAREALGLDREQQRFPICTEAARVVFDMLVKAEPEERATVEEVLPHLRKFAEAGFLKAMRRYHDDPANVNLHSEGHDAAYSPYPGSTSSCANTGNSNGSLGVPDGNNKAKEGGDGSVLVLVHSRCPSGPSRVYYMRLMQDAEGVFADLFVALVSSLTEQLGLLLLPRLVLQDTGTPGSRTAKWGVGTAAAKPLWEGAERLVDSLGTFLKASSGGLRDCSCSKTHAHMRHMFQNNPHANLWLGLAPSPNNRRFSSSPKSEQHDTATGSNSDADEGNYIHLLLRLTFSKILQGGRLDCFRSWYRRMLAAAKADALKQMQLQHRQKKRRQELLLQLREEKERQRRKKLLLLHPPEPPPHKHDHQHRQQQMLLWRQLHYSPKRQPIVPKEDVCSPRTPASLRSRSSSSEALKAPHQQISRALSPGTTPDKSQLEEPQPQQKTDLSSEKSSNASAAAVFASDTANRRVPAAAPPQALACHSAAVGAPYQKSSGNNGSRGLFSECAHQGRGPRALAQPALLPPRRENATLAYRQLHTQPVRRAEPFSGGFSKPTEATVRHMRKLGAQRQLLRREQQQARGTGSTSMVADNKRRSPTQRRHGGAVTDGSVLSAGPPAVPSRPQCTEPKATEETAALRENEATSPATETAETHSATAAALAERMHAAIKESASSSSEGALSICITTPLGQCAPRVKAVQLEELMQLQLSDTGSRTVATLEEQHRLQIAQAAQLERQRAIQAYHERRLEEQIERVQAALQREQENYEALKLKERRREQRGRLLRQQLASYHDKKQQASRDGRGISSRSRKASLTAGGSKMAGQK</sequence>
<dbReference type="GO" id="GO:0047134">
    <property type="term" value="F:protein-disulfide reductase [NAD(P)H] activity"/>
    <property type="evidence" value="ECO:0007669"/>
    <property type="project" value="UniProtKB-EC"/>
</dbReference>
<feature type="compositionally biased region" description="Basic and acidic residues" evidence="8">
    <location>
        <begin position="1683"/>
        <end position="1695"/>
    </location>
</feature>
<evidence type="ECO:0000256" key="3">
    <source>
        <dbReference type="ARBA" id="ARBA00023002"/>
    </source>
</evidence>
<evidence type="ECO:0000256" key="4">
    <source>
        <dbReference type="ARBA" id="ARBA00023027"/>
    </source>
</evidence>
<dbReference type="EC" id="1.8.1.8" evidence="1"/>
<dbReference type="Pfam" id="PF13905">
    <property type="entry name" value="Thioredoxin_8"/>
    <property type="match status" value="1"/>
</dbReference>
<dbReference type="GO" id="GO:0005524">
    <property type="term" value="F:ATP binding"/>
    <property type="evidence" value="ECO:0007669"/>
    <property type="project" value="InterPro"/>
</dbReference>
<keyword evidence="10" id="KW-0418">Kinase</keyword>
<dbReference type="PANTHER" id="PTHR13871:SF96">
    <property type="entry name" value="THIOREDOXIN DOMAIN-CONTAINING PROTEIN"/>
    <property type="match status" value="1"/>
</dbReference>
<keyword evidence="2" id="KW-0677">Repeat</keyword>
<dbReference type="InterPro" id="IPR036249">
    <property type="entry name" value="Thioredoxin-like_sf"/>
</dbReference>
<evidence type="ECO:0000256" key="6">
    <source>
        <dbReference type="ARBA" id="ARBA00047804"/>
    </source>
</evidence>
<reference evidence="10 11" key="1">
    <citation type="journal article" date="2016" name="BMC Genomics">
        <title>Comparative genomics reveals Cyclospora cayetanensis possesses coccidia-like metabolism and invasion components but unique surface antigens.</title>
        <authorList>
            <person name="Liu S."/>
            <person name="Wang L."/>
            <person name="Zheng H."/>
            <person name="Xu Z."/>
            <person name="Roellig D.M."/>
            <person name="Li N."/>
            <person name="Frace M.A."/>
            <person name="Tang K."/>
            <person name="Arrowood M.J."/>
            <person name="Moss D.M."/>
            <person name="Zhang L."/>
            <person name="Feng Y."/>
            <person name="Xiao L."/>
        </authorList>
    </citation>
    <scope>NUCLEOTIDE SEQUENCE [LARGE SCALE GENOMIC DNA]</scope>
    <source>
        <strain evidence="10 11">CHN_HEN01</strain>
    </source>
</reference>
<dbReference type="SUPFAM" id="SSF52833">
    <property type="entry name" value="Thioredoxin-like"/>
    <property type="match status" value="1"/>
</dbReference>
<feature type="compositionally biased region" description="Polar residues" evidence="8">
    <location>
        <begin position="1314"/>
        <end position="1328"/>
    </location>
</feature>
<keyword evidence="7" id="KW-0175">Coiled coil</keyword>
<dbReference type="VEuPathDB" id="ToxoDB:cyc_02208"/>
<feature type="compositionally biased region" description="Low complexity" evidence="8">
    <location>
        <begin position="1536"/>
        <end position="1549"/>
    </location>
</feature>
<dbReference type="InterPro" id="IPR012336">
    <property type="entry name" value="Thioredoxin-like_fold"/>
</dbReference>
<evidence type="ECO:0000313" key="10">
    <source>
        <dbReference type="EMBL" id="OEH77392.1"/>
    </source>
</evidence>
<proteinExistence type="predicted"/>
<feature type="region of interest" description="Disordered" evidence="8">
    <location>
        <begin position="1386"/>
        <end position="1406"/>
    </location>
</feature>
<evidence type="ECO:0000259" key="9">
    <source>
        <dbReference type="PROSITE" id="PS50011"/>
    </source>
</evidence>
<dbReference type="InterPro" id="IPR052259">
    <property type="entry name" value="Nucleoredoxin-like"/>
</dbReference>
<keyword evidence="11" id="KW-1185">Reference proteome</keyword>
<dbReference type="EMBL" id="JROU02001104">
    <property type="protein sequence ID" value="OEH77392.1"/>
    <property type="molecule type" value="Genomic_DNA"/>
</dbReference>
<dbReference type="Gene3D" id="3.40.30.10">
    <property type="entry name" value="Glutaredoxin"/>
    <property type="match status" value="1"/>
</dbReference>
<dbReference type="VEuPathDB" id="ToxoDB:LOC34619092"/>
<dbReference type="PROSITE" id="PS00108">
    <property type="entry name" value="PROTEIN_KINASE_ST"/>
    <property type="match status" value="1"/>
</dbReference>
<accession>A0A1D3D1S3</accession>
<feature type="region of interest" description="Disordered" evidence="8">
    <location>
        <begin position="1283"/>
        <end position="1354"/>
    </location>
</feature>
<feature type="compositionally biased region" description="Basic and acidic residues" evidence="8">
    <location>
        <begin position="1523"/>
        <end position="1535"/>
    </location>
</feature>